<gene>
    <name evidence="2" type="ORF">UCRPA7_981</name>
</gene>
<dbReference type="PANTHER" id="PTHR13593:SF146">
    <property type="entry name" value="PLC-LIKE PHOSPHODIESTERASE"/>
    <property type="match status" value="1"/>
</dbReference>
<evidence type="ECO:0000256" key="1">
    <source>
        <dbReference type="SAM" id="SignalP"/>
    </source>
</evidence>
<dbReference type="HOGENOM" id="CLU_037358_2_1_1"/>
<dbReference type="Pfam" id="PF26146">
    <property type="entry name" value="PI-PLC_X"/>
    <property type="match status" value="1"/>
</dbReference>
<accession>R8BW14</accession>
<reference evidence="3" key="1">
    <citation type="journal article" date="2013" name="Genome Announc.">
        <title>Draft genome sequence of the ascomycete Phaeoacremonium aleophilum strain UCR-PA7, a causal agent of the esca disease complex in grapevines.</title>
        <authorList>
            <person name="Blanco-Ulate B."/>
            <person name="Rolshausen P."/>
            <person name="Cantu D."/>
        </authorList>
    </citation>
    <scope>NUCLEOTIDE SEQUENCE [LARGE SCALE GENOMIC DNA]</scope>
    <source>
        <strain evidence="3">UCR-PA7</strain>
    </source>
</reference>
<dbReference type="EMBL" id="KB932820">
    <property type="protein sequence ID" value="EOO03510.1"/>
    <property type="molecule type" value="Genomic_DNA"/>
</dbReference>
<dbReference type="OrthoDB" id="7984201at2759"/>
<dbReference type="InterPro" id="IPR051057">
    <property type="entry name" value="PI-PLC_domain"/>
</dbReference>
<dbReference type="KEGG" id="tmn:UCRPA7_981"/>
<keyword evidence="1" id="KW-0732">Signal</keyword>
<dbReference type="eggNOG" id="ENOG502RUV2">
    <property type="taxonomic scope" value="Eukaryota"/>
</dbReference>
<dbReference type="GO" id="GO:0008081">
    <property type="term" value="F:phosphoric diester hydrolase activity"/>
    <property type="evidence" value="ECO:0007669"/>
    <property type="project" value="InterPro"/>
</dbReference>
<organism evidence="2 3">
    <name type="scientific">Phaeoacremonium minimum (strain UCR-PA7)</name>
    <name type="common">Esca disease fungus</name>
    <name type="synonym">Togninia minima</name>
    <dbReference type="NCBI Taxonomy" id="1286976"/>
    <lineage>
        <taxon>Eukaryota</taxon>
        <taxon>Fungi</taxon>
        <taxon>Dikarya</taxon>
        <taxon>Ascomycota</taxon>
        <taxon>Pezizomycotina</taxon>
        <taxon>Sordariomycetes</taxon>
        <taxon>Sordariomycetidae</taxon>
        <taxon>Togniniales</taxon>
        <taxon>Togniniaceae</taxon>
        <taxon>Phaeoacremonium</taxon>
    </lineage>
</organism>
<dbReference type="SUPFAM" id="SSF51695">
    <property type="entry name" value="PLC-like phosphodiesterases"/>
    <property type="match status" value="1"/>
</dbReference>
<dbReference type="GO" id="GO:0006629">
    <property type="term" value="P:lipid metabolic process"/>
    <property type="evidence" value="ECO:0007669"/>
    <property type="project" value="InterPro"/>
</dbReference>
<name>R8BW14_PHAM7</name>
<dbReference type="InterPro" id="IPR017946">
    <property type="entry name" value="PLC-like_Pdiesterase_TIM-brl"/>
</dbReference>
<feature type="signal peptide" evidence="1">
    <location>
        <begin position="1"/>
        <end position="20"/>
    </location>
</feature>
<feature type="chain" id="PRO_5004452912" evidence="1">
    <location>
        <begin position="21"/>
        <end position="309"/>
    </location>
</feature>
<protein>
    <submittedName>
        <fullName evidence="2">Putative tat pathway signal sequence protein</fullName>
    </submittedName>
</protein>
<sequence>MGSVRQIIAAVLALVTAALAATVCNGKEEYCNRKYSNITQVGAHDSAFVGILPSQNQFIPVKDQLNLGVRFLQTQSHDKDGTVEMCHTNCDLLDQGSFESYLKPIKTWLDNNQNDVVTLLVVNYDDLPASKFGDVFKAVGLDKYAFVPNGKIEMDEWPTLQEMITAGTRLVVFLDDHADTNSVPYILPEWDYYFETPFGVTDKNFPDCSLDRPANSSPDGKLMLVNHFLNIKVFGIKIPAPFESPKTNSVSSIVAQADLCTAKWGREPQVILVRLSIPSKPLQLNKVFLLDFVNMGDAMGAQTALNNVN</sequence>
<evidence type="ECO:0000313" key="3">
    <source>
        <dbReference type="Proteomes" id="UP000014074"/>
    </source>
</evidence>
<evidence type="ECO:0000313" key="2">
    <source>
        <dbReference type="EMBL" id="EOO03510.1"/>
    </source>
</evidence>
<dbReference type="PANTHER" id="PTHR13593">
    <property type="match status" value="1"/>
</dbReference>
<dbReference type="AlphaFoldDB" id="R8BW14"/>
<dbReference type="RefSeq" id="XP_007911761.1">
    <property type="nucleotide sequence ID" value="XM_007913570.1"/>
</dbReference>
<keyword evidence="3" id="KW-1185">Reference proteome</keyword>
<dbReference type="Gene3D" id="3.20.20.190">
    <property type="entry name" value="Phosphatidylinositol (PI) phosphodiesterase"/>
    <property type="match status" value="1"/>
</dbReference>
<dbReference type="Proteomes" id="UP000014074">
    <property type="component" value="Unassembled WGS sequence"/>
</dbReference>
<proteinExistence type="predicted"/>
<dbReference type="GeneID" id="19329920"/>